<comment type="pathway">
    <text evidence="1 9">Cofactor biosynthesis; NAD(+) biosynthesis; nicotinate D-ribonucleotide from nicotinate: step 1/1.</text>
</comment>
<dbReference type="GO" id="GO:0034355">
    <property type="term" value="P:NAD+ biosynthetic process via the salvage pathway"/>
    <property type="evidence" value="ECO:0007669"/>
    <property type="project" value="TreeGrafter"/>
</dbReference>
<reference evidence="14" key="1">
    <citation type="journal article" date="2010" name="Stand. Genomic Sci.">
        <title>Complete genome sequence of 'Thermobaculum terrenum' type strain (YNP1).</title>
        <authorList>
            <person name="Kiss H."/>
            <person name="Cleland D."/>
            <person name="Lapidus A."/>
            <person name="Lucas S."/>
            <person name="Glavina Del Rio T."/>
            <person name="Nolan M."/>
            <person name="Tice H."/>
            <person name="Han C."/>
            <person name="Goodwin L."/>
            <person name="Pitluck S."/>
            <person name="Liolios K."/>
            <person name="Ivanova N."/>
            <person name="Mavromatis K."/>
            <person name="Ovchinnikova G."/>
            <person name="Pati A."/>
            <person name="Chen A."/>
            <person name="Palaniappan K."/>
            <person name="Land M."/>
            <person name="Hauser L."/>
            <person name="Chang Y."/>
            <person name="Jeffries C."/>
            <person name="Lu M."/>
            <person name="Brettin T."/>
            <person name="Detter J."/>
            <person name="Goker M."/>
            <person name="Tindall B."/>
            <person name="Beck B."/>
            <person name="McDermott T."/>
            <person name="Woyke T."/>
            <person name="Bristow J."/>
            <person name="Eisen J."/>
            <person name="Markowitz V."/>
            <person name="Hugenholtz P."/>
            <person name="Kyrpides N."/>
            <person name="Klenk H."/>
            <person name="Cheng J."/>
        </authorList>
    </citation>
    <scope>NUCLEOTIDE SEQUENCE [LARGE SCALE GENOMIC DNA]</scope>
    <source>
        <strain evidence="14">ATCC BAA-798 / YNP1</strain>
    </source>
</reference>
<dbReference type="InterPro" id="IPR007229">
    <property type="entry name" value="Nic_PRibTrfase-Fam"/>
</dbReference>
<dbReference type="InterPro" id="IPR040727">
    <property type="entry name" value="NAPRTase_N"/>
</dbReference>
<dbReference type="SUPFAM" id="SSF51690">
    <property type="entry name" value="Nicotinate/Quinolinate PRTase C-terminal domain-like"/>
    <property type="match status" value="1"/>
</dbReference>
<dbReference type="GO" id="GO:0005829">
    <property type="term" value="C:cytosol"/>
    <property type="evidence" value="ECO:0007669"/>
    <property type="project" value="TreeGrafter"/>
</dbReference>
<dbReference type="OrthoDB" id="9771406at2"/>
<dbReference type="NCBIfam" id="TIGR01513">
    <property type="entry name" value="NAPRTase_put"/>
    <property type="match status" value="1"/>
</dbReference>
<sequence length="462" mass="51280">MSYLDENAIPLSIDLYELTMGASYHALGMDGRATFSLFVRSLPPGRSFLVVAGVEDALRRLENLRFDERALEYIATLPQVRPDFVEYLRSFRFEGDVWAVPEGSIVFPNEPVLEITASIIHGQIAEPVVMNALHYPTLVATKAARCVLAAQGKPLFDFGLRRAPEIDGGLAAARACYLAGFSGTSNVLAGKVYGIPVVGTMAHSFVESFPNERLAFEGFVSTFPHRITLLIDTYDVLMGAQHVVEVSRKFAGTGKQISAVRIDSGDLEALSRQVRKLLDSEGLQDIRIMASGGLDEYEIDRLLRNGAPIDSFGVGTRVVTAEDAPVLDMSYKLVQFDGRPKLKLSEGKRTIVGAKQLWRRIDTTGLYAEDMISGREEQAPDDGEWLPLLRPMMKAGRITESFDLEEARRQHAREVERLPSHLRDIHSVGEYKVTLSSQLQERQRLAEEMIAQEEGLAAKPQR</sequence>
<dbReference type="CDD" id="cd01570">
    <property type="entry name" value="NAPRTase_A"/>
    <property type="match status" value="1"/>
</dbReference>
<evidence type="ECO:0000256" key="7">
    <source>
        <dbReference type="ARBA" id="ARBA00022679"/>
    </source>
</evidence>
<dbReference type="NCBIfam" id="NF006696">
    <property type="entry name" value="PRK09243.1-3"/>
    <property type="match status" value="1"/>
</dbReference>
<dbReference type="GO" id="GO:0047280">
    <property type="term" value="F:nicotinamide phosphoribosyltransferase activity"/>
    <property type="evidence" value="ECO:0007669"/>
    <property type="project" value="UniProtKB-ARBA"/>
</dbReference>
<dbReference type="STRING" id="525904.Tter_1325"/>
<evidence type="ECO:0000259" key="10">
    <source>
        <dbReference type="Pfam" id="PF04095"/>
    </source>
</evidence>
<dbReference type="AlphaFoldDB" id="D1CBR7"/>
<keyword evidence="13" id="KW-0328">Glycosyltransferase</keyword>
<accession>D1CBR7</accession>
<dbReference type="KEGG" id="ttr:Tter_1325"/>
<evidence type="ECO:0000259" key="11">
    <source>
        <dbReference type="Pfam" id="PF17767"/>
    </source>
</evidence>
<evidence type="ECO:0000256" key="5">
    <source>
        <dbReference type="ARBA" id="ARBA00022598"/>
    </source>
</evidence>
<feature type="domain" description="Nicotinate phosphoribosyltransferase C-terminal" evidence="12">
    <location>
        <begin position="387"/>
        <end position="441"/>
    </location>
</feature>
<proteinExistence type="inferred from homology"/>
<dbReference type="InterPro" id="IPR036068">
    <property type="entry name" value="Nicotinate_pribotase-like_C"/>
</dbReference>
<dbReference type="Proteomes" id="UP000000323">
    <property type="component" value="Chromosome 1"/>
</dbReference>
<dbReference type="Gene3D" id="3.20.20.70">
    <property type="entry name" value="Aldolase class I"/>
    <property type="match status" value="1"/>
</dbReference>
<dbReference type="Pfam" id="PF17956">
    <property type="entry name" value="NAPRTase_C"/>
    <property type="match status" value="1"/>
</dbReference>
<protein>
    <recommendedName>
        <fullName evidence="3 9">Nicotinate phosphoribosyltransferase</fullName>
        <ecNumber evidence="3 9">6.3.4.21</ecNumber>
    </recommendedName>
</protein>
<organism evidence="13 14">
    <name type="scientific">Thermobaculum terrenum (strain ATCC BAA-798 / CCMEE 7001 / YNP1)</name>
    <dbReference type="NCBI Taxonomy" id="525904"/>
    <lineage>
        <taxon>Bacteria</taxon>
        <taxon>Bacillati</taxon>
        <taxon>Chloroflexota</taxon>
        <taxon>Chloroflexia</taxon>
        <taxon>Candidatus Thermobaculales</taxon>
        <taxon>Candidatus Thermobaculaceae</taxon>
        <taxon>Thermobaculum</taxon>
    </lineage>
</organism>
<dbReference type="EC" id="6.3.4.21" evidence="3 9"/>
<keyword evidence="6 9" id="KW-0662">Pyridine nucleotide biosynthesis</keyword>
<comment type="similarity">
    <text evidence="2 9">Belongs to the NAPRTase family.</text>
</comment>
<dbReference type="RefSeq" id="WP_012875267.1">
    <property type="nucleotide sequence ID" value="NC_013525.1"/>
</dbReference>
<dbReference type="InterPro" id="IPR013785">
    <property type="entry name" value="Aldolase_TIM"/>
</dbReference>
<dbReference type="Pfam" id="PF04095">
    <property type="entry name" value="NAPRTase"/>
    <property type="match status" value="1"/>
</dbReference>
<keyword evidence="7 9" id="KW-0808">Transferase</keyword>
<dbReference type="SUPFAM" id="SSF54675">
    <property type="entry name" value="Nicotinate/Quinolinate PRTase N-terminal domain-like"/>
    <property type="match status" value="1"/>
</dbReference>
<dbReference type="PANTHER" id="PTHR11098">
    <property type="entry name" value="NICOTINATE PHOSPHORIBOSYLTRANSFERASE"/>
    <property type="match status" value="1"/>
</dbReference>
<name>D1CBR7_THET1</name>
<evidence type="ECO:0000256" key="4">
    <source>
        <dbReference type="ARBA" id="ARBA00022553"/>
    </source>
</evidence>
<dbReference type="Gene3D" id="3.20.140.10">
    <property type="entry name" value="nicotinate phosphoribosyltransferase"/>
    <property type="match status" value="1"/>
</dbReference>
<dbReference type="PANTHER" id="PTHR11098:SF1">
    <property type="entry name" value="NICOTINATE PHOSPHORIBOSYLTRANSFERASE"/>
    <property type="match status" value="1"/>
</dbReference>
<dbReference type="Pfam" id="PF17767">
    <property type="entry name" value="NAPRTase_N"/>
    <property type="match status" value="1"/>
</dbReference>
<dbReference type="HOGENOM" id="CLU_025154_3_1_0"/>
<evidence type="ECO:0000259" key="12">
    <source>
        <dbReference type="Pfam" id="PF17956"/>
    </source>
</evidence>
<dbReference type="NCBIfam" id="NF009131">
    <property type="entry name" value="PRK12484.1"/>
    <property type="match status" value="1"/>
</dbReference>
<evidence type="ECO:0000256" key="1">
    <source>
        <dbReference type="ARBA" id="ARBA00004952"/>
    </source>
</evidence>
<evidence type="ECO:0000313" key="13">
    <source>
        <dbReference type="EMBL" id="ACZ42232.1"/>
    </source>
</evidence>
<evidence type="ECO:0000256" key="6">
    <source>
        <dbReference type="ARBA" id="ARBA00022642"/>
    </source>
</evidence>
<feature type="domain" description="Nicotinate phosphoribosyltransferase N-terminal" evidence="11">
    <location>
        <begin position="11"/>
        <end position="133"/>
    </location>
</feature>
<evidence type="ECO:0000256" key="3">
    <source>
        <dbReference type="ARBA" id="ARBA00013236"/>
    </source>
</evidence>
<evidence type="ECO:0000256" key="8">
    <source>
        <dbReference type="ARBA" id="ARBA00048668"/>
    </source>
</evidence>
<comment type="catalytic activity">
    <reaction evidence="8 9">
        <text>5-phospho-alpha-D-ribose 1-diphosphate + nicotinate + ATP + H2O = nicotinate beta-D-ribonucleotide + ADP + phosphate + diphosphate</text>
        <dbReference type="Rhea" id="RHEA:36163"/>
        <dbReference type="ChEBI" id="CHEBI:15377"/>
        <dbReference type="ChEBI" id="CHEBI:30616"/>
        <dbReference type="ChEBI" id="CHEBI:32544"/>
        <dbReference type="ChEBI" id="CHEBI:33019"/>
        <dbReference type="ChEBI" id="CHEBI:43474"/>
        <dbReference type="ChEBI" id="CHEBI:57502"/>
        <dbReference type="ChEBI" id="CHEBI:58017"/>
        <dbReference type="ChEBI" id="CHEBI:456216"/>
        <dbReference type="EC" id="6.3.4.21"/>
    </reaction>
</comment>
<dbReference type="UniPathway" id="UPA00253">
    <property type="reaction ID" value="UER00457"/>
</dbReference>
<dbReference type="EMBL" id="CP001825">
    <property type="protein sequence ID" value="ACZ42232.1"/>
    <property type="molecule type" value="Genomic_DNA"/>
</dbReference>
<dbReference type="FunFam" id="3.20.20.70:FF:000076">
    <property type="entry name" value="Nicotinate phosphoribosyltransferase"/>
    <property type="match status" value="1"/>
</dbReference>
<dbReference type="PIRSF" id="PIRSF000484">
    <property type="entry name" value="NAPRT"/>
    <property type="match status" value="1"/>
</dbReference>
<dbReference type="InterPro" id="IPR041619">
    <property type="entry name" value="NAPRTase_C"/>
</dbReference>
<keyword evidence="5 9" id="KW-0436">Ligase</keyword>
<dbReference type="eggNOG" id="COG1488">
    <property type="taxonomic scope" value="Bacteria"/>
</dbReference>
<evidence type="ECO:0000313" key="14">
    <source>
        <dbReference type="Proteomes" id="UP000000323"/>
    </source>
</evidence>
<dbReference type="InterPro" id="IPR041525">
    <property type="entry name" value="N/Namide_PRibTrfase"/>
</dbReference>
<comment type="function">
    <text evidence="9">Catalyzes the first step in the biosynthesis of NAD from nicotinic acid, the ATP-dependent synthesis of beta-nicotinate D-ribonucleotide from nicotinate and 5-phospho-D-ribose 1-phosphate.</text>
</comment>
<keyword evidence="4" id="KW-0597">Phosphoprotein</keyword>
<evidence type="ECO:0000256" key="2">
    <source>
        <dbReference type="ARBA" id="ARBA00010897"/>
    </source>
</evidence>
<dbReference type="GO" id="GO:0004516">
    <property type="term" value="F:nicotinate phosphoribosyltransferase activity"/>
    <property type="evidence" value="ECO:0007669"/>
    <property type="project" value="UniProtKB-UniRule"/>
</dbReference>
<comment type="PTM">
    <text evidence="9">Transiently phosphorylated on a His residue during the reaction cycle. Phosphorylation strongly increases the affinity for substrates and increases the rate of nicotinate D-ribonucleotide production. Dephosphorylation regenerates the low-affinity form of the enzyme, leading to product release.</text>
</comment>
<gene>
    <name evidence="13" type="ordered locus">Tter_1325</name>
</gene>
<dbReference type="InterPro" id="IPR006405">
    <property type="entry name" value="Nic_PRibTrfase_pncB"/>
</dbReference>
<feature type="domain" description="Nicotinate/nicotinamide phosphoribosyltransferase" evidence="10">
    <location>
        <begin position="156"/>
        <end position="333"/>
    </location>
</feature>
<evidence type="ECO:0000256" key="9">
    <source>
        <dbReference type="RuleBase" id="RU365100"/>
    </source>
</evidence>
<keyword evidence="14" id="KW-1185">Reference proteome</keyword>